<sequence length="267" mass="26828">MRDAAAAAVIEAAVRSLNSRNSAVMTSVRDMLVSLRKASAPAAGRRLASLPRRLADGGVVAMVTLAPRSSADSTTMNQAVTSLAQTSGGAPSVADAVTTQLTELPSIAQAMIPGATLSSSGFLVVAPMESTSTAPAAAPSLPHGALNIPGGLVAWMGAGGGSPVRARAGCSLHEELLGDVGCDAGGVGQNCRFCGFKEYLPSNFDPTHATFPRGAKPEAVSHMCRAAGAVLPGQAVHRAAAEIPGLGGRFCGSGLYPPCLLTPQMVV</sequence>
<protein>
    <submittedName>
        <fullName evidence="1">Uncharacterized protein</fullName>
    </submittedName>
</protein>
<proteinExistence type="predicted"/>
<evidence type="ECO:0000313" key="1">
    <source>
        <dbReference type="EMBL" id="CAE4572872.1"/>
    </source>
</evidence>
<reference evidence="1" key="1">
    <citation type="submission" date="2021-01" db="EMBL/GenBank/DDBJ databases">
        <authorList>
            <person name="Corre E."/>
            <person name="Pelletier E."/>
            <person name="Niang G."/>
            <person name="Scheremetjew M."/>
            <person name="Finn R."/>
            <person name="Kale V."/>
            <person name="Holt S."/>
            <person name="Cochrane G."/>
            <person name="Meng A."/>
            <person name="Brown T."/>
            <person name="Cohen L."/>
        </authorList>
    </citation>
    <scope>NUCLEOTIDE SEQUENCE</scope>
    <source>
        <strain evidence="1">CCMP3105</strain>
    </source>
</reference>
<name>A0A7S4V2L7_9DINO</name>
<gene>
    <name evidence="1" type="ORF">AMON00008_LOCUS12491</name>
</gene>
<accession>A0A7S4V2L7</accession>
<organism evidence="1">
    <name type="scientific">Alexandrium monilatum</name>
    <dbReference type="NCBI Taxonomy" id="311494"/>
    <lineage>
        <taxon>Eukaryota</taxon>
        <taxon>Sar</taxon>
        <taxon>Alveolata</taxon>
        <taxon>Dinophyceae</taxon>
        <taxon>Gonyaulacales</taxon>
        <taxon>Pyrocystaceae</taxon>
        <taxon>Alexandrium</taxon>
    </lineage>
</organism>
<dbReference type="EMBL" id="HBNR01018838">
    <property type="protein sequence ID" value="CAE4572872.1"/>
    <property type="molecule type" value="Transcribed_RNA"/>
</dbReference>
<dbReference type="AlphaFoldDB" id="A0A7S4V2L7"/>